<reference evidence="1 2" key="1">
    <citation type="submission" date="2021-12" db="EMBL/GenBank/DDBJ databases">
        <title>Discovery of the Pendulisporaceae a myxobacterial family with distinct sporulation behavior and unique specialized metabolism.</title>
        <authorList>
            <person name="Garcia R."/>
            <person name="Popoff A."/>
            <person name="Bader C.D."/>
            <person name="Loehr J."/>
            <person name="Walesch S."/>
            <person name="Walt C."/>
            <person name="Boldt J."/>
            <person name="Bunk B."/>
            <person name="Haeckl F.J.F.P.J."/>
            <person name="Gunesch A.P."/>
            <person name="Birkelbach J."/>
            <person name="Nuebel U."/>
            <person name="Pietschmann T."/>
            <person name="Bach T."/>
            <person name="Mueller R."/>
        </authorList>
    </citation>
    <scope>NUCLEOTIDE SEQUENCE [LARGE SCALE GENOMIC DNA]</scope>
    <source>
        <strain evidence="1 2">MSr11954</strain>
    </source>
</reference>
<evidence type="ECO:0000313" key="1">
    <source>
        <dbReference type="EMBL" id="WXB16490.1"/>
    </source>
</evidence>
<proteinExistence type="predicted"/>
<organism evidence="1 2">
    <name type="scientific">Pendulispora albinea</name>
    <dbReference type="NCBI Taxonomy" id="2741071"/>
    <lineage>
        <taxon>Bacteria</taxon>
        <taxon>Pseudomonadati</taxon>
        <taxon>Myxococcota</taxon>
        <taxon>Myxococcia</taxon>
        <taxon>Myxococcales</taxon>
        <taxon>Sorangiineae</taxon>
        <taxon>Pendulisporaceae</taxon>
        <taxon>Pendulispora</taxon>
    </lineage>
</organism>
<dbReference type="RefSeq" id="WP_394826114.1">
    <property type="nucleotide sequence ID" value="NZ_CP089984.1"/>
</dbReference>
<sequence>MDAAYREELDYLKAYAGQDWLGFGPIAGAAAKLLRGRWTQDAENELMLRLVADLLAAGVRAGELTSSDETPFEPWPGDAAAVLDRIARELKARADSPDTGDICWFTVLQPRSG</sequence>
<dbReference type="EMBL" id="CP089984">
    <property type="protein sequence ID" value="WXB16490.1"/>
    <property type="molecule type" value="Genomic_DNA"/>
</dbReference>
<keyword evidence="2" id="KW-1185">Reference proteome</keyword>
<accession>A0ABZ2M0J1</accession>
<evidence type="ECO:0000313" key="2">
    <source>
        <dbReference type="Proteomes" id="UP001370348"/>
    </source>
</evidence>
<gene>
    <name evidence="1" type="ORF">LZC94_04235</name>
</gene>
<protein>
    <submittedName>
        <fullName evidence="1">Uncharacterized protein</fullName>
    </submittedName>
</protein>
<dbReference type="Proteomes" id="UP001370348">
    <property type="component" value="Chromosome"/>
</dbReference>
<name>A0ABZ2M0J1_9BACT</name>